<evidence type="ECO:0000259" key="8">
    <source>
        <dbReference type="Pfam" id="PF00725"/>
    </source>
</evidence>
<dbReference type="SUPFAM" id="SSF48179">
    <property type="entry name" value="6-phosphogluconate dehydrogenase C-terminal domain-like"/>
    <property type="match status" value="1"/>
</dbReference>
<dbReference type="GO" id="GO:0047728">
    <property type="term" value="F:carnitine 3-dehydrogenase activity"/>
    <property type="evidence" value="ECO:0007669"/>
    <property type="project" value="UniProtKB-UniRule"/>
</dbReference>
<feature type="binding site" evidence="7">
    <location>
        <begin position="9"/>
        <end position="14"/>
    </location>
    <ligand>
        <name>NAD(+)</name>
        <dbReference type="ChEBI" id="CHEBI:57540"/>
    </ligand>
</feature>
<evidence type="ECO:0000256" key="3">
    <source>
        <dbReference type="ARBA" id="ARBA00011738"/>
    </source>
</evidence>
<dbReference type="EMBL" id="SRKY01000002">
    <property type="protein sequence ID" value="THH37374.1"/>
    <property type="molecule type" value="Genomic_DNA"/>
</dbReference>
<accession>A0A4S4ND25</accession>
<dbReference type="PANTHER" id="PTHR48075">
    <property type="entry name" value="3-HYDROXYACYL-COA DEHYDROGENASE FAMILY PROTEIN"/>
    <property type="match status" value="1"/>
</dbReference>
<evidence type="ECO:0000256" key="7">
    <source>
        <dbReference type="HAMAP-Rule" id="MF_02129"/>
    </source>
</evidence>
<dbReference type="Pfam" id="PF13279">
    <property type="entry name" value="4HBT_2"/>
    <property type="match status" value="1"/>
</dbReference>
<dbReference type="InterPro" id="IPR026578">
    <property type="entry name" value="L-carnitine_dehydrogenase"/>
</dbReference>
<gene>
    <name evidence="10" type="ORF">E4Z66_10720</name>
</gene>
<dbReference type="GO" id="GO:0005737">
    <property type="term" value="C:cytoplasm"/>
    <property type="evidence" value="ECO:0007669"/>
    <property type="project" value="UniProtKB-SubCell"/>
</dbReference>
<organism evidence="10 11">
    <name type="scientific">Aliishimia ponticola</name>
    <dbReference type="NCBI Taxonomy" id="2499833"/>
    <lineage>
        <taxon>Bacteria</taxon>
        <taxon>Pseudomonadati</taxon>
        <taxon>Pseudomonadota</taxon>
        <taxon>Alphaproteobacteria</taxon>
        <taxon>Rhodobacterales</taxon>
        <taxon>Paracoccaceae</taxon>
        <taxon>Aliishimia</taxon>
    </lineage>
</organism>
<comment type="subunit">
    <text evidence="3 7">Homodimer.</text>
</comment>
<dbReference type="Gene3D" id="3.10.129.10">
    <property type="entry name" value="Hotdog Thioesterase"/>
    <property type="match status" value="1"/>
</dbReference>
<evidence type="ECO:0000256" key="5">
    <source>
        <dbReference type="ARBA" id="ARBA00023002"/>
    </source>
</evidence>
<evidence type="ECO:0000256" key="6">
    <source>
        <dbReference type="ARBA" id="ARBA00023027"/>
    </source>
</evidence>
<dbReference type="CDD" id="cd00586">
    <property type="entry name" value="4HBT"/>
    <property type="match status" value="1"/>
</dbReference>
<dbReference type="AlphaFoldDB" id="A0A4S4ND25"/>
<comment type="subcellular location">
    <subcellularLocation>
        <location evidence="1 7">Cytoplasm</location>
    </subcellularLocation>
</comment>
<comment type="catalytic activity">
    <reaction evidence="7">
        <text>carnitine + NAD(+) = 3-dehydrocarnitine + NADH + H(+)</text>
        <dbReference type="Rhea" id="RHEA:19265"/>
        <dbReference type="ChEBI" id="CHEBI:15378"/>
        <dbReference type="ChEBI" id="CHEBI:17126"/>
        <dbReference type="ChEBI" id="CHEBI:57540"/>
        <dbReference type="ChEBI" id="CHEBI:57885"/>
        <dbReference type="ChEBI" id="CHEBI:57945"/>
        <dbReference type="EC" id="1.1.1.108"/>
    </reaction>
</comment>
<evidence type="ECO:0000313" key="10">
    <source>
        <dbReference type="EMBL" id="THH37374.1"/>
    </source>
</evidence>
<feature type="domain" description="3-hydroxyacyl-CoA dehydrogenase C-terminal" evidence="8">
    <location>
        <begin position="185"/>
        <end position="251"/>
    </location>
</feature>
<dbReference type="GO" id="GO:0006631">
    <property type="term" value="P:fatty acid metabolic process"/>
    <property type="evidence" value="ECO:0007669"/>
    <property type="project" value="InterPro"/>
</dbReference>
<keyword evidence="6 7" id="KW-0520">NAD</keyword>
<dbReference type="InterPro" id="IPR029069">
    <property type="entry name" value="HotDog_dom_sf"/>
</dbReference>
<dbReference type="InterPro" id="IPR006176">
    <property type="entry name" value="3-OHacyl-CoA_DH_NAD-bd"/>
</dbReference>
<dbReference type="InterPro" id="IPR013328">
    <property type="entry name" value="6PGD_dom2"/>
</dbReference>
<dbReference type="GO" id="GO:0009437">
    <property type="term" value="P:carnitine metabolic process"/>
    <property type="evidence" value="ECO:0007669"/>
    <property type="project" value="UniProtKB-UniRule"/>
</dbReference>
<evidence type="ECO:0000256" key="1">
    <source>
        <dbReference type="ARBA" id="ARBA00004496"/>
    </source>
</evidence>
<evidence type="ECO:0000313" key="11">
    <source>
        <dbReference type="Proteomes" id="UP000306602"/>
    </source>
</evidence>
<evidence type="ECO:0000259" key="9">
    <source>
        <dbReference type="Pfam" id="PF02737"/>
    </source>
</evidence>
<dbReference type="InterPro" id="IPR006108">
    <property type="entry name" value="3HC_DH_C"/>
</dbReference>
<comment type="function">
    <text evidence="7">Catalyzes the NAD(+)-dependent oxidation of L-carnitine to 3-dehydrocarnitine.</text>
</comment>
<reference evidence="10 11" key="1">
    <citation type="submission" date="2019-04" db="EMBL/GenBank/DDBJ databases">
        <title>Shimia ponticola sp. nov., isolated from seawater.</title>
        <authorList>
            <person name="Kim Y.-O."/>
            <person name="Yoon J.-H."/>
        </authorList>
    </citation>
    <scope>NUCLEOTIDE SEQUENCE [LARGE SCALE GENOMIC DNA]</scope>
    <source>
        <strain evidence="10 11">MYP11</strain>
    </source>
</reference>
<dbReference type="Pfam" id="PF02737">
    <property type="entry name" value="3HCDH_N"/>
    <property type="match status" value="1"/>
</dbReference>
<dbReference type="OrthoDB" id="9803287at2"/>
<proteinExistence type="inferred from homology"/>
<dbReference type="PANTHER" id="PTHR48075:SF5">
    <property type="entry name" value="3-HYDROXYBUTYRYL-COA DEHYDROGENASE"/>
    <property type="match status" value="1"/>
</dbReference>
<dbReference type="UniPathway" id="UPA00117"/>
<dbReference type="GO" id="GO:0070403">
    <property type="term" value="F:NAD+ binding"/>
    <property type="evidence" value="ECO:0007669"/>
    <property type="project" value="InterPro"/>
</dbReference>
<dbReference type="SUPFAM" id="SSF54637">
    <property type="entry name" value="Thioesterase/thiol ester dehydrase-isomerase"/>
    <property type="match status" value="1"/>
</dbReference>
<keyword evidence="4 7" id="KW-0963">Cytoplasm</keyword>
<feature type="domain" description="3-hydroxyacyl-CoA dehydrogenase NAD binding" evidence="9">
    <location>
        <begin position="5"/>
        <end position="180"/>
    </location>
</feature>
<evidence type="ECO:0000256" key="4">
    <source>
        <dbReference type="ARBA" id="ARBA00022490"/>
    </source>
</evidence>
<dbReference type="Proteomes" id="UP000306602">
    <property type="component" value="Unassembled WGS sequence"/>
</dbReference>
<dbReference type="HAMAP" id="MF_02129">
    <property type="entry name" value="L_carnitine_dehydrog"/>
    <property type="match status" value="1"/>
</dbReference>
<comment type="caution">
    <text evidence="10">The sequence shown here is derived from an EMBL/GenBank/DDBJ whole genome shotgun (WGS) entry which is preliminary data.</text>
</comment>
<dbReference type="Gene3D" id="1.10.1040.10">
    <property type="entry name" value="N-(1-d-carboxylethyl)-l-norvaline Dehydrogenase, domain 2"/>
    <property type="match status" value="1"/>
</dbReference>
<evidence type="ECO:0000256" key="2">
    <source>
        <dbReference type="ARBA" id="ARBA00004855"/>
    </source>
</evidence>
<keyword evidence="11" id="KW-1185">Reference proteome</keyword>
<dbReference type="InterPro" id="IPR008927">
    <property type="entry name" value="6-PGluconate_DH-like_C_sf"/>
</dbReference>
<dbReference type="EC" id="1.1.1.108" evidence="7"/>
<dbReference type="SUPFAM" id="SSF51735">
    <property type="entry name" value="NAD(P)-binding Rossmann-fold domains"/>
    <property type="match status" value="1"/>
</dbReference>
<protein>
    <recommendedName>
        <fullName evidence="7">L-carnitine dehydrogenase</fullName>
        <shortName evidence="7">CDH</shortName>
        <shortName evidence="7">L-CDH</shortName>
        <ecNumber evidence="7">1.1.1.108</ecNumber>
    </recommendedName>
</protein>
<dbReference type="RefSeq" id="WP_136462970.1">
    <property type="nucleotide sequence ID" value="NZ_SRKY01000002.1"/>
</dbReference>
<dbReference type="NCBIfam" id="NF005716">
    <property type="entry name" value="PRK07531.1"/>
    <property type="match status" value="1"/>
</dbReference>
<dbReference type="Gene3D" id="3.40.50.720">
    <property type="entry name" value="NAD(P)-binding Rossmann-like Domain"/>
    <property type="match status" value="1"/>
</dbReference>
<comment type="pathway">
    <text evidence="2 7">Amine and polyamine metabolism; carnitine metabolism.</text>
</comment>
<comment type="similarity">
    <text evidence="7">Belongs to the 3-hydroxyacyl-CoA dehydrogenase family. L-carnitine dehydrogenase subfamily.</text>
</comment>
<sequence>MTRTAAIIGGGVIGGGWAARFLLNGWNVQVFDPDPNCAAIFAEVLDNARRSLPGLTDVALPPEGAISFHATVAEAVAGAAWIQESVPERLELKHKVLAEVQAACDPAAVIGSSTSGFKPSELQDGAARPGQIMVTHPFNPVYLMPLVEVVPSAQTDLALVEQAETILHSLGMYPLRVRKEIDAHIADRFLEAVWREALWLVKDGVATTQEIDESIRMGFGIRWAQMGLFETYRTAGGNAGMRHFMAQFGPALKWPWTKLMDVPEFTDELVDLIAGQSDEQSGHLTISELLKARDDNLVGLMRALKANDWGAGAVLNAQQKAIDPRPQSLADVADLGRPILMGRRAVPLDWTDYNGHMNEAKYLQAFCDATDRFMELVGCDMDYIATGGSYFTAETHIRHVAEANAGDVIDIHTRLLGGEGKKMHLWHEMTRNGEIVATGEHFLLHVSLETRRPSEPKAEIVAALAQIAQAQAGLPLPEGAGRHVGQKR</sequence>
<dbReference type="Pfam" id="PF00725">
    <property type="entry name" value="3HCDH"/>
    <property type="match status" value="1"/>
</dbReference>
<name>A0A4S4ND25_9RHOB</name>
<dbReference type="InterPro" id="IPR036291">
    <property type="entry name" value="NAD(P)-bd_dom_sf"/>
</dbReference>
<keyword evidence="5 7" id="KW-0560">Oxidoreductase</keyword>